<dbReference type="HOGENOM" id="CLU_085410_0_0_1"/>
<dbReference type="SUPFAM" id="SSF55194">
    <property type="entry name" value="Ribosome recycling factor, RRF"/>
    <property type="match status" value="1"/>
</dbReference>
<dbReference type="PANTHER" id="PTHR20982">
    <property type="entry name" value="RIBOSOME RECYCLING FACTOR"/>
    <property type="match status" value="1"/>
</dbReference>
<organism evidence="8 9">
    <name type="scientific">Kuraishia capsulata CBS 1993</name>
    <dbReference type="NCBI Taxonomy" id="1382522"/>
    <lineage>
        <taxon>Eukaryota</taxon>
        <taxon>Fungi</taxon>
        <taxon>Dikarya</taxon>
        <taxon>Ascomycota</taxon>
        <taxon>Saccharomycotina</taxon>
        <taxon>Pichiomycetes</taxon>
        <taxon>Pichiales</taxon>
        <taxon>Pichiaceae</taxon>
        <taxon>Kuraishia</taxon>
    </lineage>
</organism>
<dbReference type="RefSeq" id="XP_022456999.1">
    <property type="nucleotide sequence ID" value="XM_022605541.1"/>
</dbReference>
<feature type="compositionally biased region" description="Basic residues" evidence="6">
    <location>
        <begin position="46"/>
        <end position="58"/>
    </location>
</feature>
<dbReference type="InterPro" id="IPR023584">
    <property type="entry name" value="Ribosome_recyc_fac_dom"/>
</dbReference>
<evidence type="ECO:0000313" key="9">
    <source>
        <dbReference type="Proteomes" id="UP000019384"/>
    </source>
</evidence>
<dbReference type="InterPro" id="IPR036191">
    <property type="entry name" value="RRF_sf"/>
</dbReference>
<gene>
    <name evidence="8" type="ORF">KUCA_T00000951001</name>
</gene>
<reference evidence="8" key="1">
    <citation type="submission" date="2013-12" db="EMBL/GenBank/DDBJ databases">
        <authorList>
            <person name="Genoscope - CEA"/>
        </authorList>
    </citation>
    <scope>NUCLEOTIDE SEQUENCE</scope>
    <source>
        <strain evidence="8">CBS 1993</strain>
    </source>
</reference>
<dbReference type="GO" id="GO:0006412">
    <property type="term" value="P:translation"/>
    <property type="evidence" value="ECO:0007669"/>
    <property type="project" value="UniProtKB-KW"/>
</dbReference>
<sequence>MNVLRLSLSRSFSRNLVFSSRTFLQPASLQRSVPFSTSVYARAKASKKSKGGKAAKGKQAKEEPAEEVEFLDPEAIIKAITAEFSATGSAFKEKAAEIQKGRADPKIFDHLNIELDHHETSSFTEVAQTTLRGPKALNVTVFDPANTKRVVSAIIGADLNMNPEVDPLNPQMLKVPLPLVSSEVKEGQAKALKATYENFKNSTTNKQSLSYIRGKALKDVKAAEGTKNILTKLAADIEKLHKKYADDLLKEYKQATQVVLK</sequence>
<proteinExistence type="inferred from homology"/>
<accession>W6MG56</accession>
<dbReference type="GO" id="GO:0005739">
    <property type="term" value="C:mitochondrion"/>
    <property type="evidence" value="ECO:0007669"/>
    <property type="project" value="TreeGrafter"/>
</dbReference>
<dbReference type="Gene3D" id="1.10.132.20">
    <property type="entry name" value="Ribosome-recycling factor"/>
    <property type="match status" value="1"/>
</dbReference>
<evidence type="ECO:0000256" key="4">
    <source>
        <dbReference type="ARBA" id="ARBA00024909"/>
    </source>
</evidence>
<evidence type="ECO:0000256" key="1">
    <source>
        <dbReference type="ARBA" id="ARBA00005912"/>
    </source>
</evidence>
<dbReference type="STRING" id="1382522.W6MG56"/>
<evidence type="ECO:0000259" key="7">
    <source>
        <dbReference type="Pfam" id="PF01765"/>
    </source>
</evidence>
<protein>
    <recommendedName>
        <fullName evidence="2">Ribosome-recycling factor, mitochondrial</fullName>
    </recommendedName>
    <alternativeName>
        <fullName evidence="5">Ribosome-releasing factor, mitochondrial</fullName>
    </alternativeName>
</protein>
<comment type="function">
    <text evidence="4">Necessary for protein synthesis in mitochondria. Functions as a ribosome recycling factor in mitochondria.</text>
</comment>
<reference evidence="8" key="2">
    <citation type="submission" date="2014-02" db="EMBL/GenBank/DDBJ databases">
        <title>Complete DNA sequence of /Kuraishia capsulata/ illustrates novel genomic features among budding yeasts (/Saccharomycotina/).</title>
        <authorList>
            <person name="Morales L."/>
            <person name="Noel B."/>
            <person name="Porcel B."/>
            <person name="Marcet-Houben M."/>
            <person name="Hullo M-F."/>
            <person name="Sacerdot C."/>
            <person name="Tekaia F."/>
            <person name="Leh-Louis V."/>
            <person name="Despons L."/>
            <person name="Khanna V."/>
            <person name="Aury J-M."/>
            <person name="Barbe V."/>
            <person name="Couloux A."/>
            <person name="Labadie K."/>
            <person name="Pelletier E."/>
            <person name="Souciet J-L."/>
            <person name="Boekhout T."/>
            <person name="Gabaldon T."/>
            <person name="Wincker P."/>
            <person name="Dujon B."/>
        </authorList>
    </citation>
    <scope>NUCLEOTIDE SEQUENCE</scope>
    <source>
        <strain evidence="8">CBS 1993</strain>
    </source>
</reference>
<dbReference type="Proteomes" id="UP000019384">
    <property type="component" value="Unassembled WGS sequence"/>
</dbReference>
<dbReference type="PANTHER" id="PTHR20982:SF3">
    <property type="entry name" value="MITOCHONDRIAL RIBOSOME RECYCLING FACTOR PSEUDO 1"/>
    <property type="match status" value="1"/>
</dbReference>
<feature type="domain" description="Ribosome recycling factor" evidence="7">
    <location>
        <begin position="91"/>
        <end position="258"/>
    </location>
</feature>
<evidence type="ECO:0000256" key="6">
    <source>
        <dbReference type="SAM" id="MobiDB-lite"/>
    </source>
</evidence>
<keyword evidence="9" id="KW-1185">Reference proteome</keyword>
<comment type="similarity">
    <text evidence="1">Belongs to the RRF family.</text>
</comment>
<dbReference type="EMBL" id="HG793125">
    <property type="protein sequence ID" value="CDK24984.1"/>
    <property type="molecule type" value="Genomic_DNA"/>
</dbReference>
<dbReference type="Pfam" id="PF01765">
    <property type="entry name" value="RRF"/>
    <property type="match status" value="1"/>
</dbReference>
<dbReference type="GO" id="GO:0043023">
    <property type="term" value="F:ribosomal large subunit binding"/>
    <property type="evidence" value="ECO:0007669"/>
    <property type="project" value="TreeGrafter"/>
</dbReference>
<feature type="region of interest" description="Disordered" evidence="6">
    <location>
        <begin position="46"/>
        <end position="65"/>
    </location>
</feature>
<evidence type="ECO:0000256" key="2">
    <source>
        <dbReference type="ARBA" id="ARBA00020581"/>
    </source>
</evidence>
<dbReference type="AlphaFoldDB" id="W6MG56"/>
<dbReference type="Gene3D" id="3.30.1360.40">
    <property type="match status" value="1"/>
</dbReference>
<evidence type="ECO:0000313" key="8">
    <source>
        <dbReference type="EMBL" id="CDK24984.1"/>
    </source>
</evidence>
<dbReference type="InterPro" id="IPR002661">
    <property type="entry name" value="Ribosome_recyc_fac"/>
</dbReference>
<evidence type="ECO:0000256" key="5">
    <source>
        <dbReference type="ARBA" id="ARBA00033107"/>
    </source>
</evidence>
<evidence type="ECO:0000256" key="3">
    <source>
        <dbReference type="ARBA" id="ARBA00022917"/>
    </source>
</evidence>
<dbReference type="OrthoDB" id="407355at2759"/>
<dbReference type="GeneID" id="34518387"/>
<keyword evidence="3" id="KW-0648">Protein biosynthesis</keyword>
<name>W6MG56_9ASCO</name>